<feature type="compositionally biased region" description="Polar residues" evidence="8">
    <location>
        <begin position="353"/>
        <end position="375"/>
    </location>
</feature>
<gene>
    <name evidence="9" type="ORF">P171DRAFT_400940</name>
</gene>
<keyword evidence="10" id="KW-1185">Reference proteome</keyword>
<proteinExistence type="inferred from homology"/>
<accession>A0A9P4UJ93</accession>
<feature type="region of interest" description="Disordered" evidence="8">
    <location>
        <begin position="323"/>
        <end position="375"/>
    </location>
</feature>
<comment type="caution">
    <text evidence="9">The sequence shown here is derived from an EMBL/GenBank/DDBJ whole genome shotgun (WGS) entry which is preliminary data.</text>
</comment>
<evidence type="ECO:0000256" key="1">
    <source>
        <dbReference type="ARBA" id="ARBA00022574"/>
    </source>
</evidence>
<dbReference type="PANTHER" id="PTHR19854">
    <property type="entry name" value="TRANSDUCIN BETA-LIKE 3"/>
    <property type="match status" value="1"/>
</dbReference>
<evidence type="ECO:0000256" key="3">
    <source>
        <dbReference type="ARBA" id="ARBA00037338"/>
    </source>
</evidence>
<keyword evidence="1 7" id="KW-0853">WD repeat</keyword>
<dbReference type="SUPFAM" id="SSF50978">
    <property type="entry name" value="WD40 repeat-like"/>
    <property type="match status" value="1"/>
</dbReference>
<comment type="subunit">
    <text evidence="5">Component of the ASTRA chromatin remodeling machinery complex.</text>
</comment>
<dbReference type="InterPro" id="IPR019775">
    <property type="entry name" value="WD40_repeat_CS"/>
</dbReference>
<dbReference type="OrthoDB" id="7668193at2759"/>
<dbReference type="InterPro" id="IPR036322">
    <property type="entry name" value="WD40_repeat_dom_sf"/>
</dbReference>
<evidence type="ECO:0000256" key="4">
    <source>
        <dbReference type="ARBA" id="ARBA00037931"/>
    </source>
</evidence>
<dbReference type="InterPro" id="IPR015943">
    <property type="entry name" value="WD40/YVTN_repeat-like_dom_sf"/>
</dbReference>
<feature type="region of interest" description="Disordered" evidence="8">
    <location>
        <begin position="282"/>
        <end position="304"/>
    </location>
</feature>
<evidence type="ECO:0000256" key="7">
    <source>
        <dbReference type="PROSITE-ProRule" id="PRU00221"/>
    </source>
</evidence>
<dbReference type="EMBL" id="MU001492">
    <property type="protein sequence ID" value="KAF2451433.1"/>
    <property type="molecule type" value="Genomic_DNA"/>
</dbReference>
<dbReference type="Gene3D" id="2.130.10.10">
    <property type="entry name" value="YVTN repeat-like/Quinoprotein amine dehydrogenase"/>
    <property type="match status" value="2"/>
</dbReference>
<evidence type="ECO:0000256" key="8">
    <source>
        <dbReference type="SAM" id="MobiDB-lite"/>
    </source>
</evidence>
<evidence type="ECO:0000256" key="5">
    <source>
        <dbReference type="ARBA" id="ARBA00038749"/>
    </source>
</evidence>
<comment type="similarity">
    <text evidence="4">Belongs to the WD repeat ASA1 family.</text>
</comment>
<organism evidence="9 10">
    <name type="scientific">Karstenula rhodostoma CBS 690.94</name>
    <dbReference type="NCBI Taxonomy" id="1392251"/>
    <lineage>
        <taxon>Eukaryota</taxon>
        <taxon>Fungi</taxon>
        <taxon>Dikarya</taxon>
        <taxon>Ascomycota</taxon>
        <taxon>Pezizomycotina</taxon>
        <taxon>Dothideomycetes</taxon>
        <taxon>Pleosporomycetidae</taxon>
        <taxon>Pleosporales</taxon>
        <taxon>Massarineae</taxon>
        <taxon>Didymosphaeriaceae</taxon>
        <taxon>Karstenula</taxon>
    </lineage>
</organism>
<dbReference type="Proteomes" id="UP000799764">
    <property type="component" value="Unassembled WGS sequence"/>
</dbReference>
<sequence length="525" mass="56975">MPVPVHVDRQQPAQDAARPSYIFRGHAAHIHSVELLRRNTCLLTGDADGWLVCWKLDTKRPLAVWKAHDAAILATAEWGLEKVITHGRDNTLRIWQLRGGAASYSTVLPADGADTHRPKPWLLHTLPVNTLNFCAFAMCYQRGRVASPNAASDESIYVAVPGRDDKKADVYQFPDEKLICPVPSINNSETGMVMALKLVLHQPSNAILVIAGYEAGITAVHLVPRNRTGPQEPVLALAQTIYLSQPHTQPVLSIDALPDGSTYFSSSADAIIAAHRIPHLPRDHVEPTSLQKPVSSAEDPNEGEKANMNELTEHDRAANFSGATSGAAETLSKSSQPVDSDTEPTEPLAFPKTRQTTNSRPASDTTNPAGRTSGLSALLASAPPQQNLAPIPRQPPLVTIQPAHKTVSTKHAGQQSLRVRSDGRVLVTGGWDSRVRVYSTKTLREVAVLKWHQVGVYAVDFGEVLGREDVGKPAGEHKAVGDGAEAVKRETGLAKLQRQREEAVQMKHWVAAGAKDGRVSLWEVF</sequence>
<dbReference type="PROSITE" id="PS00678">
    <property type="entry name" value="WD_REPEATS_1"/>
    <property type="match status" value="1"/>
</dbReference>
<dbReference type="Pfam" id="PF00400">
    <property type="entry name" value="WD40"/>
    <property type="match status" value="2"/>
</dbReference>
<keyword evidence="2" id="KW-0677">Repeat</keyword>
<feature type="repeat" description="WD" evidence="7">
    <location>
        <begin position="23"/>
        <end position="64"/>
    </location>
</feature>
<evidence type="ECO:0000256" key="6">
    <source>
        <dbReference type="ARBA" id="ARBA00040563"/>
    </source>
</evidence>
<dbReference type="SMART" id="SM00320">
    <property type="entry name" value="WD40"/>
    <property type="match status" value="5"/>
</dbReference>
<reference evidence="9" key="1">
    <citation type="journal article" date="2020" name="Stud. Mycol.">
        <title>101 Dothideomycetes genomes: a test case for predicting lifestyles and emergence of pathogens.</title>
        <authorList>
            <person name="Haridas S."/>
            <person name="Albert R."/>
            <person name="Binder M."/>
            <person name="Bloem J."/>
            <person name="Labutti K."/>
            <person name="Salamov A."/>
            <person name="Andreopoulos B."/>
            <person name="Baker S."/>
            <person name="Barry K."/>
            <person name="Bills G."/>
            <person name="Bluhm B."/>
            <person name="Cannon C."/>
            <person name="Castanera R."/>
            <person name="Culley D."/>
            <person name="Daum C."/>
            <person name="Ezra D."/>
            <person name="Gonzalez J."/>
            <person name="Henrissat B."/>
            <person name="Kuo A."/>
            <person name="Liang C."/>
            <person name="Lipzen A."/>
            <person name="Lutzoni F."/>
            <person name="Magnuson J."/>
            <person name="Mondo S."/>
            <person name="Nolan M."/>
            <person name="Ohm R."/>
            <person name="Pangilinan J."/>
            <person name="Park H.-J."/>
            <person name="Ramirez L."/>
            <person name="Alfaro M."/>
            <person name="Sun H."/>
            <person name="Tritt A."/>
            <person name="Yoshinaga Y."/>
            <person name="Zwiers L.-H."/>
            <person name="Turgeon B."/>
            <person name="Goodwin S."/>
            <person name="Spatafora J."/>
            <person name="Crous P."/>
            <person name="Grigoriev I."/>
        </authorList>
    </citation>
    <scope>NUCLEOTIDE SEQUENCE</scope>
    <source>
        <strain evidence="9">CBS 690.94</strain>
    </source>
</reference>
<evidence type="ECO:0000313" key="10">
    <source>
        <dbReference type="Proteomes" id="UP000799764"/>
    </source>
</evidence>
<protein>
    <recommendedName>
        <fullName evidence="6">ASTRA-associated protein 1</fullName>
    </recommendedName>
</protein>
<comment type="function">
    <text evidence="3">Component of the ASTRA complex involved in chromatin remodeling.</text>
</comment>
<evidence type="ECO:0000313" key="9">
    <source>
        <dbReference type="EMBL" id="KAF2451433.1"/>
    </source>
</evidence>
<dbReference type="PROSITE" id="PS50082">
    <property type="entry name" value="WD_REPEATS_2"/>
    <property type="match status" value="1"/>
</dbReference>
<evidence type="ECO:0000256" key="2">
    <source>
        <dbReference type="ARBA" id="ARBA00022737"/>
    </source>
</evidence>
<dbReference type="PANTHER" id="PTHR19854:SF1">
    <property type="entry name" value="GUANINE NUCLEOTIDE-BINDING PROTEIN SUBUNIT BETA-LIKE PROTEIN 1"/>
    <property type="match status" value="1"/>
</dbReference>
<name>A0A9P4UJ93_9PLEO</name>
<dbReference type="InterPro" id="IPR001680">
    <property type="entry name" value="WD40_rpt"/>
</dbReference>
<dbReference type="AlphaFoldDB" id="A0A9P4UJ93"/>